<dbReference type="FunFam" id="3.40.47.10:FF:000004">
    <property type="entry name" value="3-oxoacyl-[acyl-carrier-protein] synthase 3"/>
    <property type="match status" value="1"/>
</dbReference>
<name>A0A836CD86_9STRA</name>
<dbReference type="InterPro" id="IPR016039">
    <property type="entry name" value="Thiolase-like"/>
</dbReference>
<keyword evidence="4" id="KW-0444">Lipid biosynthesis</keyword>
<sequence>MRVSACIAAACGAVHVAHAFVGAPVPTGSSGRVQQRHLSMSSPVAGKSLLKGRLIGSGSYAPPNTVSNLELEKVVETSDEWITTRTGIKNRHVLASGAGLSDIAAEAGRRAIQAAGVDASDIDLVILASSSPDDLFGDATTIAAAVGNQGLVAFDLTAACSGFLFATVTASQFLTTGTYKRALVLGADALSRWVEWDDRNTCILFGDGAGAVVIEACEEADSGILGFALHSDGGGHESLKLGYKGTKETPLGGGKSVTTGQYAAISMNGREVYKFATREVPAVLLEALDNAGLGVEDVDFLLLHQANIRIMEAVAQRLGMSMDKVITNLSEYGNTSAASIPLALDEAVRSGKVKKGDVIACAGFGAGLSWGAAILKWGA</sequence>
<dbReference type="GO" id="GO:0006633">
    <property type="term" value="P:fatty acid biosynthetic process"/>
    <property type="evidence" value="ECO:0007669"/>
    <property type="project" value="UniProtKB-KW"/>
</dbReference>
<keyword evidence="7" id="KW-0443">Lipid metabolism</keyword>
<gene>
    <name evidence="14" type="ORF">JKP88DRAFT_196040</name>
</gene>
<proteinExistence type="inferred from homology"/>
<accession>A0A836CD86</accession>
<dbReference type="EC" id="2.3.1.180" evidence="3"/>
<evidence type="ECO:0000256" key="4">
    <source>
        <dbReference type="ARBA" id="ARBA00022516"/>
    </source>
</evidence>
<evidence type="ECO:0000256" key="9">
    <source>
        <dbReference type="ARBA" id="ARBA00052419"/>
    </source>
</evidence>
<dbReference type="Gene3D" id="3.40.47.10">
    <property type="match status" value="1"/>
</dbReference>
<dbReference type="Pfam" id="PF08541">
    <property type="entry name" value="ACP_syn_III_C"/>
    <property type="match status" value="1"/>
</dbReference>
<evidence type="ECO:0000256" key="8">
    <source>
        <dbReference type="ARBA" id="ARBA00023160"/>
    </source>
</evidence>
<organism evidence="14 15">
    <name type="scientific">Tribonema minus</name>
    <dbReference type="NCBI Taxonomy" id="303371"/>
    <lineage>
        <taxon>Eukaryota</taxon>
        <taxon>Sar</taxon>
        <taxon>Stramenopiles</taxon>
        <taxon>Ochrophyta</taxon>
        <taxon>PX clade</taxon>
        <taxon>Xanthophyceae</taxon>
        <taxon>Tribonematales</taxon>
        <taxon>Tribonemataceae</taxon>
        <taxon>Tribonema</taxon>
    </lineage>
</organism>
<comment type="pathway">
    <text evidence="1">Lipid metabolism; fatty acid biosynthesis.</text>
</comment>
<evidence type="ECO:0000256" key="5">
    <source>
        <dbReference type="ARBA" id="ARBA00022679"/>
    </source>
</evidence>
<dbReference type="InterPro" id="IPR013747">
    <property type="entry name" value="ACP_syn_III_C"/>
</dbReference>
<protein>
    <recommendedName>
        <fullName evidence="3">beta-ketoacyl-[acyl-carrier-protein] synthase III</fullName>
        <ecNumber evidence="3">2.3.1.180</ecNumber>
    </recommendedName>
</protein>
<reference evidence="14" key="1">
    <citation type="submission" date="2021-02" db="EMBL/GenBank/DDBJ databases">
        <title>First Annotated Genome of the Yellow-green Alga Tribonema minus.</title>
        <authorList>
            <person name="Mahan K.M."/>
        </authorList>
    </citation>
    <scope>NUCLEOTIDE SEQUENCE</scope>
    <source>
        <strain evidence="14">UTEX B ZZ1240</strain>
    </source>
</reference>
<dbReference type="PANTHER" id="PTHR43091">
    <property type="entry name" value="3-OXOACYL-[ACYL-CARRIER-PROTEIN] SYNTHASE"/>
    <property type="match status" value="1"/>
</dbReference>
<keyword evidence="11" id="KW-0732">Signal</keyword>
<evidence type="ECO:0000256" key="7">
    <source>
        <dbReference type="ARBA" id="ARBA00023098"/>
    </source>
</evidence>
<comment type="catalytic activity">
    <reaction evidence="9">
        <text>malonyl-[ACP] + acetyl-CoA + H(+) = 3-oxobutanoyl-[ACP] + CO2 + CoA</text>
        <dbReference type="Rhea" id="RHEA:12080"/>
        <dbReference type="Rhea" id="RHEA-COMP:9623"/>
        <dbReference type="Rhea" id="RHEA-COMP:9625"/>
        <dbReference type="ChEBI" id="CHEBI:15378"/>
        <dbReference type="ChEBI" id="CHEBI:16526"/>
        <dbReference type="ChEBI" id="CHEBI:57287"/>
        <dbReference type="ChEBI" id="CHEBI:57288"/>
        <dbReference type="ChEBI" id="CHEBI:78449"/>
        <dbReference type="ChEBI" id="CHEBI:78450"/>
        <dbReference type="EC" id="2.3.1.180"/>
    </reaction>
</comment>
<dbReference type="SUPFAM" id="SSF53901">
    <property type="entry name" value="Thiolase-like"/>
    <property type="match status" value="1"/>
</dbReference>
<evidence type="ECO:0000313" key="14">
    <source>
        <dbReference type="EMBL" id="KAG5181389.1"/>
    </source>
</evidence>
<dbReference type="HAMAP" id="MF_01815">
    <property type="entry name" value="FabH"/>
    <property type="match status" value="1"/>
</dbReference>
<dbReference type="PANTHER" id="PTHR43091:SF1">
    <property type="entry name" value="BETA-KETOACYL-[ACYL-CARRIER-PROTEIN] SYNTHASE III, CHLOROPLASTIC"/>
    <property type="match status" value="1"/>
</dbReference>
<dbReference type="AlphaFoldDB" id="A0A836CD86"/>
<keyword evidence="5" id="KW-0808">Transferase</keyword>
<evidence type="ECO:0000256" key="2">
    <source>
        <dbReference type="ARBA" id="ARBA00008642"/>
    </source>
</evidence>
<evidence type="ECO:0000256" key="10">
    <source>
        <dbReference type="ARBA" id="ARBA00057449"/>
    </source>
</evidence>
<evidence type="ECO:0000256" key="6">
    <source>
        <dbReference type="ARBA" id="ARBA00022832"/>
    </source>
</evidence>
<dbReference type="NCBIfam" id="NF006829">
    <property type="entry name" value="PRK09352.1"/>
    <property type="match status" value="1"/>
</dbReference>
<dbReference type="InterPro" id="IPR013751">
    <property type="entry name" value="ACP_syn_III_N"/>
</dbReference>
<dbReference type="OrthoDB" id="428487at2759"/>
<feature type="signal peptide" evidence="11">
    <location>
        <begin position="1"/>
        <end position="19"/>
    </location>
</feature>
<comment type="caution">
    <text evidence="14">The sequence shown here is derived from an EMBL/GenBank/DDBJ whole genome shotgun (WGS) entry which is preliminary data.</text>
</comment>
<feature type="domain" description="Beta-ketoacyl-[acyl-carrier-protein] synthase III N-terminal" evidence="13">
    <location>
        <begin position="154"/>
        <end position="233"/>
    </location>
</feature>
<evidence type="ECO:0000256" key="1">
    <source>
        <dbReference type="ARBA" id="ARBA00005194"/>
    </source>
</evidence>
<dbReference type="EMBL" id="JAFCMP010000334">
    <property type="protein sequence ID" value="KAG5181389.1"/>
    <property type="molecule type" value="Genomic_DNA"/>
</dbReference>
<dbReference type="Proteomes" id="UP000664859">
    <property type="component" value="Unassembled WGS sequence"/>
</dbReference>
<dbReference type="GO" id="GO:0033818">
    <property type="term" value="F:beta-ketoacyl-acyl-carrier-protein synthase III activity"/>
    <property type="evidence" value="ECO:0007669"/>
    <property type="project" value="UniProtKB-EC"/>
</dbReference>
<evidence type="ECO:0000259" key="13">
    <source>
        <dbReference type="Pfam" id="PF08545"/>
    </source>
</evidence>
<dbReference type="InterPro" id="IPR004655">
    <property type="entry name" value="FabH"/>
</dbReference>
<dbReference type="CDD" id="cd00830">
    <property type="entry name" value="KAS_III"/>
    <property type="match status" value="1"/>
</dbReference>
<feature type="chain" id="PRO_5033067405" description="beta-ketoacyl-[acyl-carrier-protein] synthase III" evidence="11">
    <location>
        <begin position="20"/>
        <end position="379"/>
    </location>
</feature>
<evidence type="ECO:0000259" key="12">
    <source>
        <dbReference type="Pfam" id="PF08541"/>
    </source>
</evidence>
<evidence type="ECO:0000256" key="3">
    <source>
        <dbReference type="ARBA" id="ARBA00012333"/>
    </source>
</evidence>
<keyword evidence="6" id="KW-0276">Fatty acid metabolism</keyword>
<evidence type="ECO:0000313" key="15">
    <source>
        <dbReference type="Proteomes" id="UP000664859"/>
    </source>
</evidence>
<keyword evidence="15" id="KW-1185">Reference proteome</keyword>
<feature type="domain" description="Beta-ketoacyl-[acyl-carrier-protein] synthase III C-terminal" evidence="12">
    <location>
        <begin position="288"/>
        <end position="377"/>
    </location>
</feature>
<dbReference type="GO" id="GO:0004315">
    <property type="term" value="F:3-oxoacyl-[acyl-carrier-protein] synthase activity"/>
    <property type="evidence" value="ECO:0007669"/>
    <property type="project" value="InterPro"/>
</dbReference>
<comment type="similarity">
    <text evidence="2">Belongs to the thiolase-like superfamily. FabH family.</text>
</comment>
<evidence type="ECO:0000256" key="11">
    <source>
        <dbReference type="SAM" id="SignalP"/>
    </source>
</evidence>
<dbReference type="Pfam" id="PF08545">
    <property type="entry name" value="ACP_syn_III"/>
    <property type="match status" value="1"/>
</dbReference>
<keyword evidence="8" id="KW-0275">Fatty acid biosynthesis</keyword>
<dbReference type="NCBIfam" id="TIGR00747">
    <property type="entry name" value="fabH"/>
    <property type="match status" value="1"/>
</dbReference>
<comment type="function">
    <text evidence="10">Catalyzes the condensation reaction of fatty acid synthesis by the addition to an acyl acceptor of two carbons from malonyl-ACP. KAS III catalyzes the first condensation reaction which initiates fatty acid synthesis and may therefore play a role in governing the total rate of fatty acid production. Possesses both acetoacetyl-ACP synthase and acetyl transacylase activities.</text>
</comment>